<protein>
    <recommendedName>
        <fullName evidence="1">DUF4729 domain-containing protein</fullName>
    </recommendedName>
</protein>
<dbReference type="EnsemblMetazoa" id="GPPI020727-RA">
    <property type="protein sequence ID" value="GPPI020727-PA"/>
    <property type="gene ID" value="GPPI020727"/>
</dbReference>
<evidence type="ECO:0000313" key="3">
    <source>
        <dbReference type="Proteomes" id="UP000092460"/>
    </source>
</evidence>
<dbReference type="Pfam" id="PF15866">
    <property type="entry name" value="DUF4729"/>
    <property type="match status" value="1"/>
</dbReference>
<dbReference type="AlphaFoldDB" id="A0A1B0B6U2"/>
<dbReference type="Proteomes" id="UP000092460">
    <property type="component" value="Unassembled WGS sequence"/>
</dbReference>
<dbReference type="VEuPathDB" id="VectorBase:GPPI020727"/>
<dbReference type="InterPro" id="IPR031732">
    <property type="entry name" value="DUF4729"/>
</dbReference>
<dbReference type="STRING" id="67801.A0A1B0B6U2"/>
<organism evidence="2 3">
    <name type="scientific">Glossina palpalis gambiensis</name>
    <dbReference type="NCBI Taxonomy" id="67801"/>
    <lineage>
        <taxon>Eukaryota</taxon>
        <taxon>Metazoa</taxon>
        <taxon>Ecdysozoa</taxon>
        <taxon>Arthropoda</taxon>
        <taxon>Hexapoda</taxon>
        <taxon>Insecta</taxon>
        <taxon>Pterygota</taxon>
        <taxon>Neoptera</taxon>
        <taxon>Endopterygota</taxon>
        <taxon>Diptera</taxon>
        <taxon>Brachycera</taxon>
        <taxon>Muscomorpha</taxon>
        <taxon>Hippoboscoidea</taxon>
        <taxon>Glossinidae</taxon>
        <taxon>Glossina</taxon>
    </lineage>
</organism>
<feature type="domain" description="DUF4729" evidence="1">
    <location>
        <begin position="664"/>
        <end position="843"/>
    </location>
</feature>
<sequence>NVCVFRGTFSLNCFCFKLFLSLLSLALLVKTKYNDRLVVKNKSLRTPKAIERRSSVVSLVQKQKILVCIVCFECNTKSQGQCSKCNNYTNFVEMRMNPPSHLSGPIRSKIGDATEERSGNAFAANEHYFSKTSYHLVKSGTGISREQKTLCASENLFKANDAEDVKDTLNGKSKDEKAKVSFNPKDGEQDKIDQYLVNESDVKQEQSVDVFHESCNKITKFQSNTENSRIPKLIGLASIVKLRSNHNKSQKCKIAKGTGDDHKELPQSVQSSIKLKESKIDKVTDEHQKQIPHRIDNVIPYRNDSACEDTQLNENSFVFEKDLGDAKAVTDPKVHCINSTDSLNNFYPGDKSSIGKIVSNSLSNSSLQHLDGLSVKTFNFAAHNAAINQNKISENHSQSYVQLPLTSASNYCPHAKCDLTLSLQVPNRTAQSRIFALQKQSVCVSADSERSLKVCSAPAALQVEVVLPIAFKEEDLLIMHTIGTPKPNSDVIEQKDKIERPVLDSRMQKILGTFQENPLIEFKENTDIKMPKFDLTFDSTKQRRIKPIITMPPARIESDEKAAYKVTGFATQTDLTGKRSLIMMHLLNVHRACYNPPLNIPAPVCPLRMLPNAKPIAQEPPPDQFKIVSCSSDVLENLLMAKGHVISMKPMPACAVNILRTPVQCPESTCQRMIFISDFNKHFAIDHNHLPMERITQFQSKSFFLDPRLAHCGITKCHLLYLMRDKITDLGSSQYKDFLPILVMSSRINLAQMCSLNERDHHNLFADSKSKEFVVIWITGIVPEQFPISVSLTVWAHTGQAPHCHMVHSGEMYSVRESQSGIDVWRSGHTLLLSPIEINLLTKGGKEMLNLQLSVH</sequence>
<evidence type="ECO:0000313" key="2">
    <source>
        <dbReference type="EnsemblMetazoa" id="GPPI020727-PA"/>
    </source>
</evidence>
<reference evidence="2" key="2">
    <citation type="submission" date="2020-05" db="UniProtKB">
        <authorList>
            <consortium name="EnsemblMetazoa"/>
        </authorList>
    </citation>
    <scope>IDENTIFICATION</scope>
    <source>
        <strain evidence="2">IAEA</strain>
    </source>
</reference>
<accession>A0A1B0B6U2</accession>
<evidence type="ECO:0000259" key="1">
    <source>
        <dbReference type="Pfam" id="PF15866"/>
    </source>
</evidence>
<name>A0A1B0B6U2_9MUSC</name>
<reference evidence="3" key="1">
    <citation type="submission" date="2015-01" db="EMBL/GenBank/DDBJ databases">
        <authorList>
            <person name="Aksoy S."/>
            <person name="Warren W."/>
            <person name="Wilson R.K."/>
        </authorList>
    </citation>
    <scope>NUCLEOTIDE SEQUENCE [LARGE SCALE GENOMIC DNA]</scope>
    <source>
        <strain evidence="3">IAEA</strain>
    </source>
</reference>
<dbReference type="EMBL" id="JXJN01009234">
    <property type="status" value="NOT_ANNOTATED_CDS"/>
    <property type="molecule type" value="Genomic_DNA"/>
</dbReference>
<proteinExistence type="predicted"/>
<keyword evidence="3" id="KW-1185">Reference proteome</keyword>